<gene>
    <name evidence="3" type="ORF">ACFSUD_18750</name>
</gene>
<dbReference type="InterPro" id="IPR029465">
    <property type="entry name" value="ATPgrasp_TupA"/>
</dbReference>
<organism evidence="3 4">
    <name type="scientific">Sulfitobacter aestuarii</name>
    <dbReference type="NCBI Taxonomy" id="2161676"/>
    <lineage>
        <taxon>Bacteria</taxon>
        <taxon>Pseudomonadati</taxon>
        <taxon>Pseudomonadota</taxon>
        <taxon>Alphaproteobacteria</taxon>
        <taxon>Rhodobacterales</taxon>
        <taxon>Roseobacteraceae</taxon>
        <taxon>Sulfitobacter</taxon>
    </lineage>
</organism>
<keyword evidence="1" id="KW-0067">ATP-binding</keyword>
<protein>
    <submittedName>
        <fullName evidence="3">ATP-grasp fold amidoligase family protein</fullName>
    </submittedName>
</protein>
<reference evidence="4" key="1">
    <citation type="journal article" date="2019" name="Int. J. Syst. Evol. Microbiol.">
        <title>The Global Catalogue of Microorganisms (GCM) 10K type strain sequencing project: providing services to taxonomists for standard genome sequencing and annotation.</title>
        <authorList>
            <consortium name="The Broad Institute Genomics Platform"/>
            <consortium name="The Broad Institute Genome Sequencing Center for Infectious Disease"/>
            <person name="Wu L."/>
            <person name="Ma J."/>
        </authorList>
    </citation>
    <scope>NUCLEOTIDE SEQUENCE [LARGE SCALE GENOMIC DNA]</scope>
    <source>
        <strain evidence="4">TISTR 2562</strain>
    </source>
</reference>
<feature type="domain" description="ATP-grasp" evidence="2">
    <location>
        <begin position="38"/>
        <end position="253"/>
    </location>
</feature>
<proteinExistence type="predicted"/>
<keyword evidence="4" id="KW-1185">Reference proteome</keyword>
<dbReference type="EMBL" id="JBHUMP010000033">
    <property type="protein sequence ID" value="MFD2741607.1"/>
    <property type="molecule type" value="Genomic_DNA"/>
</dbReference>
<name>A0ABW5U843_9RHOB</name>
<dbReference type="Proteomes" id="UP001597474">
    <property type="component" value="Unassembled WGS sequence"/>
</dbReference>
<evidence type="ECO:0000313" key="3">
    <source>
        <dbReference type="EMBL" id="MFD2741607.1"/>
    </source>
</evidence>
<evidence type="ECO:0000259" key="2">
    <source>
        <dbReference type="PROSITE" id="PS50975"/>
    </source>
</evidence>
<dbReference type="RefSeq" id="WP_386376033.1">
    <property type="nucleotide sequence ID" value="NZ_JBHUMP010000033.1"/>
</dbReference>
<evidence type="ECO:0000313" key="4">
    <source>
        <dbReference type="Proteomes" id="UP001597474"/>
    </source>
</evidence>
<dbReference type="SUPFAM" id="SSF56059">
    <property type="entry name" value="Glutathione synthetase ATP-binding domain-like"/>
    <property type="match status" value="1"/>
</dbReference>
<dbReference type="Pfam" id="PF14305">
    <property type="entry name" value="ATPgrasp_TupA"/>
    <property type="match status" value="1"/>
</dbReference>
<keyword evidence="1" id="KW-0547">Nucleotide-binding</keyword>
<comment type="caution">
    <text evidence="3">The sequence shown here is derived from an EMBL/GenBank/DDBJ whole genome shotgun (WGS) entry which is preliminary data.</text>
</comment>
<sequence>MNNVPPLLSEKIIDRHRRWWVEKQPNPFKHLAGKMEGRKFAQEAGVEVPDLFMVLDNISDLPNFNCLPDSFVIKPVSGYSSKNVFPIRGNINMFTKELESRKNILEAVGSDSRKFIIEEMLVDHSRKPGVPDDYKFYCFGEGVAFFHIIERNSIKDVSRNRHWFITPEWELLKPRMQKTQLPQGELPIKPACYDALLADVRLLGRKLNMFMRIDMFATSRGPVFGEFTPQPHGGRGYAAEGDAWMGALWKGEEGV</sequence>
<dbReference type="InterPro" id="IPR011761">
    <property type="entry name" value="ATP-grasp"/>
</dbReference>
<evidence type="ECO:0000256" key="1">
    <source>
        <dbReference type="PROSITE-ProRule" id="PRU00409"/>
    </source>
</evidence>
<accession>A0ABW5U843</accession>
<dbReference type="PROSITE" id="PS50975">
    <property type="entry name" value="ATP_GRASP"/>
    <property type="match status" value="1"/>
</dbReference>